<keyword evidence="1" id="KW-1133">Transmembrane helix</keyword>
<dbReference type="Pfam" id="PF07699">
    <property type="entry name" value="Ephrin_rec_like"/>
    <property type="match status" value="5"/>
</dbReference>
<feature type="transmembrane region" description="Helical" evidence="1">
    <location>
        <begin position="1034"/>
        <end position="1050"/>
    </location>
</feature>
<feature type="transmembrane region" description="Helical" evidence="1">
    <location>
        <begin position="889"/>
        <end position="909"/>
    </location>
</feature>
<evidence type="ECO:0000313" key="5">
    <source>
        <dbReference type="Proteomes" id="UP001146793"/>
    </source>
</evidence>
<dbReference type="CDD" id="cd00185">
    <property type="entry name" value="TNFRSF"/>
    <property type="match status" value="2"/>
</dbReference>
<evidence type="ECO:0000256" key="2">
    <source>
        <dbReference type="SAM" id="SignalP"/>
    </source>
</evidence>
<evidence type="ECO:0000259" key="3">
    <source>
        <dbReference type="Pfam" id="PF07699"/>
    </source>
</evidence>
<evidence type="ECO:0000313" key="4">
    <source>
        <dbReference type="EMBL" id="KAJ3424553.1"/>
    </source>
</evidence>
<feature type="transmembrane region" description="Helical" evidence="1">
    <location>
        <begin position="1164"/>
        <end position="1181"/>
    </location>
</feature>
<comment type="caution">
    <text evidence="4">The sequence shown here is derived from an EMBL/GenBank/DDBJ whole genome shotgun (WGS) entry which is preliminary data.</text>
</comment>
<feature type="transmembrane region" description="Helical" evidence="1">
    <location>
        <begin position="1193"/>
        <end position="1212"/>
    </location>
</feature>
<feature type="domain" description="Tyrosine-protein kinase ephrin type A/B receptor-like" evidence="3">
    <location>
        <begin position="666"/>
        <end position="704"/>
    </location>
</feature>
<feature type="domain" description="Tyrosine-protein kinase ephrin type A/B receptor-like" evidence="3">
    <location>
        <begin position="507"/>
        <end position="550"/>
    </location>
</feature>
<protein>
    <submittedName>
        <fullName evidence="4">Insulin-like growth factor binding proteinn-terminal</fullName>
    </submittedName>
</protein>
<feature type="transmembrane region" description="Helical" evidence="1">
    <location>
        <begin position="1083"/>
        <end position="1111"/>
    </location>
</feature>
<dbReference type="SMART" id="SM00261">
    <property type="entry name" value="FU"/>
    <property type="match status" value="4"/>
</dbReference>
<feature type="transmembrane region" description="Helical" evidence="1">
    <location>
        <begin position="863"/>
        <end position="882"/>
    </location>
</feature>
<dbReference type="InterPro" id="IPR009030">
    <property type="entry name" value="Growth_fac_rcpt_cys_sf"/>
</dbReference>
<dbReference type="Proteomes" id="UP001146793">
    <property type="component" value="Unassembled WGS sequence"/>
</dbReference>
<feature type="transmembrane region" description="Helical" evidence="1">
    <location>
        <begin position="1137"/>
        <end position="1158"/>
    </location>
</feature>
<dbReference type="EMBL" id="JANTQA010000072">
    <property type="protein sequence ID" value="KAJ3424553.1"/>
    <property type="molecule type" value="Genomic_DNA"/>
</dbReference>
<feature type="chain" id="PRO_5044023689" evidence="2">
    <location>
        <begin position="24"/>
        <end position="1386"/>
    </location>
</feature>
<reference evidence="4" key="1">
    <citation type="submission" date="2022-08" db="EMBL/GenBank/DDBJ databases">
        <title>Novel sulphate-reducing endosymbionts in the free-living metamonad Anaeramoeba.</title>
        <authorList>
            <person name="Jerlstrom-Hultqvist J."/>
            <person name="Cepicka I."/>
            <person name="Gallot-Lavallee L."/>
            <person name="Salas-Leiva D."/>
            <person name="Curtis B.A."/>
            <person name="Zahonova K."/>
            <person name="Pipaliya S."/>
            <person name="Dacks J."/>
            <person name="Roger A.J."/>
        </authorList>
    </citation>
    <scope>NUCLEOTIDE SEQUENCE</scope>
    <source>
        <strain evidence="4">Busselton2</strain>
    </source>
</reference>
<feature type="signal peptide" evidence="2">
    <location>
        <begin position="1"/>
        <end position="23"/>
    </location>
</feature>
<dbReference type="Gene3D" id="2.10.50.10">
    <property type="entry name" value="Tumor Necrosis Factor Receptor, subunit A, domain 2"/>
    <property type="match status" value="6"/>
</dbReference>
<keyword evidence="1" id="KW-0812">Transmembrane</keyword>
<dbReference type="InterPro" id="IPR006212">
    <property type="entry name" value="Furin_repeat"/>
</dbReference>
<dbReference type="SUPFAM" id="SSF57184">
    <property type="entry name" value="Growth factor receptor domain"/>
    <property type="match status" value="3"/>
</dbReference>
<keyword evidence="2" id="KW-0732">Signal</keyword>
<feature type="domain" description="Tyrosine-protein kinase ephrin type A/B receptor-like" evidence="3">
    <location>
        <begin position="717"/>
        <end position="765"/>
    </location>
</feature>
<dbReference type="InterPro" id="IPR011641">
    <property type="entry name" value="Tyr-kin_ephrin_A/B_rcpt-like"/>
</dbReference>
<evidence type="ECO:0000256" key="1">
    <source>
        <dbReference type="SAM" id="Phobius"/>
    </source>
</evidence>
<feature type="domain" description="Tyrosine-protein kinase ephrin type A/B receptor-like" evidence="3">
    <location>
        <begin position="439"/>
        <end position="478"/>
    </location>
</feature>
<feature type="transmembrane region" description="Helical" evidence="1">
    <location>
        <begin position="1227"/>
        <end position="1250"/>
    </location>
</feature>
<feature type="transmembrane region" description="Helical" evidence="1">
    <location>
        <begin position="950"/>
        <end position="969"/>
    </location>
</feature>
<organism evidence="4 5">
    <name type="scientific">Anaeramoeba flamelloides</name>
    <dbReference type="NCBI Taxonomy" id="1746091"/>
    <lineage>
        <taxon>Eukaryota</taxon>
        <taxon>Metamonada</taxon>
        <taxon>Anaeramoebidae</taxon>
        <taxon>Anaeramoeba</taxon>
    </lineage>
</organism>
<feature type="domain" description="Tyrosine-protein kinase ephrin type A/B receptor-like" evidence="3">
    <location>
        <begin position="575"/>
        <end position="623"/>
    </location>
</feature>
<keyword evidence="1" id="KW-0472">Membrane</keyword>
<dbReference type="PANTHER" id="PTHR46967:SF1">
    <property type="entry name" value="KERATIN-ASSOCIATED PROTEIN 16-1-LIKE"/>
    <property type="match status" value="1"/>
</dbReference>
<sequence length="1386" mass="158109">MFKKQFVLLILIVVLFQIHSILTTSDVCTKKLPPSIFGNEFQVNTYTNNEQTNPSIASIGSNNEMFVVTWQSYEQDGSGYGIFAQRYNSNNGSKLGVEFQVNTDTNNNQTNPSIASIGSNNEMFVITWQSFGQDGSGYGIYAQIFDSNDGTKLGEEFQVNTYINNDQENPSIASIGSNKEMFVVTWQSYGQDVSGSGIYAQRYDSNDWYRIGAEFQVNTYTINDQKTPSIASIGSNNEKFVVTWQSYGQDGSGYGIFAQIFDSNNGSKIGAEFQVNTYTNNDQKTPSIAPIASNNGEMFVITWQSFDQDGSGHGIYAQMFDSNNGTKIGKELQVYTHTDNNQVNPIVLDLKNDLFIIVWGSNNQEIYLQIFDSTTGNSLLEKEDKVGTNNANKKPAIALIGSNNKRFVITWKSYEQDDSVYGVFAQMYNATIICHCSGGSYSNYFHSNSCIPCEKGKYQNETGQSSCLACETGTYQNEEMQTTCKKCENGTYQNEIGLSYCHSCKSGKYQNLQMQTTCLDCGKGTYQNVNGQSQCKKCKVGTFQKLTGQTSCSPCLEGSYQDKEGQYNCLPCPAGRYQNTAGKTTCNTCKEGTYQDLEGQVNCFDCPAGTYNTKKGSKFIEDCNYCQTGTYQDLEGQKNCSLCPTGTHNTKEGSKFIEDCSPCIMGTYQDLEGQENCSPCPMGKYQNGKGQTICEKCAPGSYSNREGQTICQQCEAGTYQEYENQILCQKCGFNTWQSNIGETQCNYCPINSETLSIKTTLIKECFCSIGYYGDSGNTCNKCPDNGICNEFNQPYPLPKPGYWSSKDDPLNLIKCSIEQACPGNAINTCNTSLGYTGYKCTECTNNFYKLDFKCETCPQNANLRLIFILLIILLIIIILLYIAKQATAYFGSFTIIFSFLQLLSILYQLNVDWPTTLNQTFKLCLPFEFNLDFLATECSFTLSYLEKWTFIQLSPFIFAIIFILIYILISIHSKLISKFDSKTLFLKKCPRLMNKPSKSVDNKLIYYFKLIRYTIFSPFFNGFSKQELRDLKNIFINVYLTLLTLLYLILSQKCFEFFDCEYDANENKYSFNLDTTKYCFESWWWQAFPFLLIFIILYIVGIPLLIVYLLMKNSKILTEKQFDLKFGLLCSRYNKSFFFWEIIIMLRKLFLVIFKIFLFNYPDLQIILFLLLLLIVLILQFKFRPYIEKRHNFLESFLVAVPIIILFSGLIFNSDDVLKRYTLRNQLTAFIILLIAFSCLLFLSTTLLDIKNRMKHNKMETKKRYNTFEYNNIITLLQKKKLPILLLLNWYTTLNSSHLKKINIIFANIFNQNGNGKGKPRNDDDSKADKNKQLLDLINNIYQNDLINNFGKWYNNKANNAKKIRMHFLIENYIHYKNSSDSSDQK</sequence>
<dbReference type="PANTHER" id="PTHR46967">
    <property type="entry name" value="INSULIN-LIKE GROWTH FACTOR BINDING PROTEIN,N-TERMINAL"/>
    <property type="match status" value="1"/>
</dbReference>
<accession>A0AAV7Y442</accession>
<name>A0AAV7Y442_9EUKA</name>
<gene>
    <name evidence="4" type="ORF">M0812_29276</name>
</gene>
<dbReference type="SMART" id="SM01411">
    <property type="entry name" value="Ephrin_rec_like"/>
    <property type="match status" value="7"/>
</dbReference>
<proteinExistence type="predicted"/>